<sequence>MILQIIRINELDNAFDLLYQHNREIGRVISEDDLVKGINKFLHLGDVIGVVENNRVLAMLNLYCNNFKTKEAYIGNVFVLPDYRRRGISHEMLLTAINICRSRHFSTIKLHVSPDNYRAIKLYTNFGFQFSGKVKQIDGIYDKEMILGL</sequence>
<dbReference type="InterPro" id="IPR050276">
    <property type="entry name" value="MshD_Acetyltransferase"/>
</dbReference>
<reference evidence="2 3" key="1">
    <citation type="submission" date="2011-11" db="EMBL/GenBank/DDBJ databases">
        <title>Complete sequence of Spirochaeta sp. grapes.</title>
        <authorList>
            <consortium name="US DOE Joint Genome Institute"/>
            <person name="Lucas S."/>
            <person name="Han J."/>
            <person name="Lapidus A."/>
            <person name="Cheng J.-F."/>
            <person name="Goodwin L."/>
            <person name="Pitluck S."/>
            <person name="Peters L."/>
            <person name="Ovchinnikova G."/>
            <person name="Munk A.C."/>
            <person name="Detter J.C."/>
            <person name="Han C."/>
            <person name="Tapia R."/>
            <person name="Land M."/>
            <person name="Hauser L."/>
            <person name="Kyrpides N."/>
            <person name="Ivanova N."/>
            <person name="Pagani I."/>
            <person name="Ritalahtilisa K."/>
            <person name="Loeffler F."/>
            <person name="Woyke T."/>
        </authorList>
    </citation>
    <scope>NUCLEOTIDE SEQUENCE [LARGE SCALE GENOMIC DNA]</scope>
    <source>
        <strain evidence="3">ATCC BAA-1885 / DSM 22778 / Grapes</strain>
    </source>
</reference>
<organism evidence="2 3">
    <name type="scientific">Sphaerochaeta pleomorpha (strain ATCC BAA-1885 / DSM 22778 / Grapes)</name>
    <dbReference type="NCBI Taxonomy" id="158190"/>
    <lineage>
        <taxon>Bacteria</taxon>
        <taxon>Pseudomonadati</taxon>
        <taxon>Spirochaetota</taxon>
        <taxon>Spirochaetia</taxon>
        <taxon>Spirochaetales</taxon>
        <taxon>Sphaerochaetaceae</taxon>
        <taxon>Sphaerochaeta</taxon>
    </lineage>
</organism>
<dbReference type="PROSITE" id="PS51186">
    <property type="entry name" value="GNAT"/>
    <property type="match status" value="1"/>
</dbReference>
<dbReference type="EMBL" id="CP003155">
    <property type="protein sequence ID" value="AEV29465.1"/>
    <property type="molecule type" value="Genomic_DNA"/>
</dbReference>
<dbReference type="Proteomes" id="UP000005632">
    <property type="component" value="Chromosome"/>
</dbReference>
<evidence type="ECO:0000313" key="3">
    <source>
        <dbReference type="Proteomes" id="UP000005632"/>
    </source>
</evidence>
<dbReference type="SUPFAM" id="SSF55729">
    <property type="entry name" value="Acyl-CoA N-acyltransferases (Nat)"/>
    <property type="match status" value="1"/>
</dbReference>
<dbReference type="RefSeq" id="WP_014270308.1">
    <property type="nucleotide sequence ID" value="NC_016633.1"/>
</dbReference>
<accession>G8QWW1</accession>
<dbReference type="PANTHER" id="PTHR43617">
    <property type="entry name" value="L-AMINO ACID N-ACETYLTRANSFERASE"/>
    <property type="match status" value="1"/>
</dbReference>
<dbReference type="OrthoDB" id="9802340at2"/>
<dbReference type="Pfam" id="PF00583">
    <property type="entry name" value="Acetyltransf_1"/>
    <property type="match status" value="1"/>
</dbReference>
<dbReference type="CDD" id="cd04301">
    <property type="entry name" value="NAT_SF"/>
    <property type="match status" value="1"/>
</dbReference>
<proteinExistence type="predicted"/>
<feature type="domain" description="N-acetyltransferase" evidence="1">
    <location>
        <begin position="6"/>
        <end position="149"/>
    </location>
</feature>
<dbReference type="Gene3D" id="3.40.630.30">
    <property type="match status" value="1"/>
</dbReference>
<gene>
    <name evidence="2" type="ordered locus">SpiGrapes_1662</name>
</gene>
<dbReference type="AlphaFoldDB" id="G8QWW1"/>
<dbReference type="InterPro" id="IPR000182">
    <property type="entry name" value="GNAT_dom"/>
</dbReference>
<dbReference type="HOGENOM" id="CLU_1874624_0_0_12"/>
<dbReference type="STRING" id="158190.SpiGrapes_1662"/>
<dbReference type="GO" id="GO:0016747">
    <property type="term" value="F:acyltransferase activity, transferring groups other than amino-acyl groups"/>
    <property type="evidence" value="ECO:0007669"/>
    <property type="project" value="InterPro"/>
</dbReference>
<evidence type="ECO:0000259" key="1">
    <source>
        <dbReference type="PROSITE" id="PS51186"/>
    </source>
</evidence>
<name>G8QWW1_SPHPG</name>
<dbReference type="KEGG" id="sgp:SpiGrapes_1662"/>
<evidence type="ECO:0000313" key="2">
    <source>
        <dbReference type="EMBL" id="AEV29465.1"/>
    </source>
</evidence>
<dbReference type="eggNOG" id="COG0456">
    <property type="taxonomic scope" value="Bacteria"/>
</dbReference>
<keyword evidence="2" id="KW-0808">Transferase</keyword>
<dbReference type="InterPro" id="IPR016181">
    <property type="entry name" value="Acyl_CoA_acyltransferase"/>
</dbReference>
<keyword evidence="3" id="KW-1185">Reference proteome</keyword>
<protein>
    <submittedName>
        <fullName evidence="2">Acetyltransferase</fullName>
    </submittedName>
</protein>